<feature type="transmembrane region" description="Helical" evidence="8">
    <location>
        <begin position="12"/>
        <end position="30"/>
    </location>
</feature>
<dbReference type="SUPFAM" id="SSF82714">
    <property type="entry name" value="Multidrug efflux transporter AcrB TolC docking domain, DN and DC subdomains"/>
    <property type="match status" value="2"/>
</dbReference>
<evidence type="ECO:0000256" key="1">
    <source>
        <dbReference type="ARBA" id="ARBA00004429"/>
    </source>
</evidence>
<dbReference type="PANTHER" id="PTHR32063">
    <property type="match status" value="1"/>
</dbReference>
<accession>A0A379ES40</accession>
<feature type="transmembrane region" description="Helical" evidence="8">
    <location>
        <begin position="358"/>
        <end position="378"/>
    </location>
</feature>
<dbReference type="Gene3D" id="3.30.70.1320">
    <property type="entry name" value="Multidrug efflux transporter AcrB pore domain like"/>
    <property type="match status" value="1"/>
</dbReference>
<dbReference type="Gene3D" id="1.20.1640.10">
    <property type="entry name" value="Multidrug efflux transporter AcrB transmembrane domain"/>
    <property type="match status" value="2"/>
</dbReference>
<dbReference type="PANTHER" id="PTHR32063:SF28">
    <property type="entry name" value="BLR2861 PROTEIN"/>
    <property type="match status" value="1"/>
</dbReference>
<dbReference type="SUPFAM" id="SSF82866">
    <property type="entry name" value="Multidrug efflux transporter AcrB transmembrane domain"/>
    <property type="match status" value="2"/>
</dbReference>
<comment type="subcellular location">
    <subcellularLocation>
        <location evidence="1">Cell inner membrane</location>
        <topology evidence="1">Multi-pass membrane protein</topology>
    </subcellularLocation>
</comment>
<evidence type="ECO:0000256" key="2">
    <source>
        <dbReference type="ARBA" id="ARBA00022448"/>
    </source>
</evidence>
<dbReference type="GO" id="GO:0005886">
    <property type="term" value="C:plasma membrane"/>
    <property type="evidence" value="ECO:0007669"/>
    <property type="project" value="UniProtKB-SubCell"/>
</dbReference>
<feature type="transmembrane region" description="Helical" evidence="8">
    <location>
        <begin position="525"/>
        <end position="545"/>
    </location>
</feature>
<keyword evidence="2" id="KW-0813">Transport</keyword>
<evidence type="ECO:0000256" key="7">
    <source>
        <dbReference type="ARBA" id="ARBA00023136"/>
    </source>
</evidence>
<dbReference type="InterPro" id="IPR001036">
    <property type="entry name" value="Acrflvin-R"/>
</dbReference>
<feature type="transmembrane region" description="Helical" evidence="8">
    <location>
        <begin position="384"/>
        <end position="408"/>
    </location>
</feature>
<protein>
    <submittedName>
        <fullName evidence="9">Acriflavin resistance protein</fullName>
    </submittedName>
</protein>
<keyword evidence="4" id="KW-0997">Cell inner membrane</keyword>
<evidence type="ECO:0000256" key="5">
    <source>
        <dbReference type="ARBA" id="ARBA00022692"/>
    </source>
</evidence>
<reference evidence="9 10" key="1">
    <citation type="submission" date="2018-06" db="EMBL/GenBank/DDBJ databases">
        <authorList>
            <consortium name="Pathogen Informatics"/>
            <person name="Doyle S."/>
        </authorList>
    </citation>
    <scope>NUCLEOTIDE SEQUENCE [LARGE SCALE GENOMIC DNA]</scope>
    <source>
        <strain evidence="9 10">NCTC11621</strain>
    </source>
</reference>
<feature type="transmembrane region" description="Helical" evidence="8">
    <location>
        <begin position="429"/>
        <end position="449"/>
    </location>
</feature>
<evidence type="ECO:0000256" key="4">
    <source>
        <dbReference type="ARBA" id="ARBA00022519"/>
    </source>
</evidence>
<dbReference type="Pfam" id="PF00873">
    <property type="entry name" value="ACR_tran"/>
    <property type="match status" value="1"/>
</dbReference>
<dbReference type="InterPro" id="IPR027463">
    <property type="entry name" value="AcrB_DN_DC_subdom"/>
</dbReference>
<dbReference type="FunFam" id="1.20.1640.10:FF:000001">
    <property type="entry name" value="Efflux pump membrane transporter"/>
    <property type="match status" value="1"/>
</dbReference>
<evidence type="ECO:0000256" key="3">
    <source>
        <dbReference type="ARBA" id="ARBA00022475"/>
    </source>
</evidence>
<dbReference type="Gene3D" id="3.30.70.1440">
    <property type="entry name" value="Multidrug efflux transporter AcrB pore domain"/>
    <property type="match status" value="1"/>
</dbReference>
<gene>
    <name evidence="9" type="primary">acrB</name>
    <name evidence="9" type="ORF">NCTC11621_00197</name>
</gene>
<dbReference type="SUPFAM" id="SSF82693">
    <property type="entry name" value="Multidrug efflux transporter AcrB pore domain, PN1, PN2, PC1 and PC2 subdomains"/>
    <property type="match status" value="4"/>
</dbReference>
<feature type="transmembrane region" description="Helical" evidence="8">
    <location>
        <begin position="993"/>
        <end position="1018"/>
    </location>
</feature>
<feature type="transmembrane region" description="Helical" evidence="8">
    <location>
        <begin position="332"/>
        <end position="351"/>
    </location>
</feature>
<evidence type="ECO:0000256" key="6">
    <source>
        <dbReference type="ARBA" id="ARBA00022989"/>
    </source>
</evidence>
<organism evidence="9 10">
    <name type="scientific">Pasteurella canis</name>
    <dbReference type="NCBI Taxonomy" id="753"/>
    <lineage>
        <taxon>Bacteria</taxon>
        <taxon>Pseudomonadati</taxon>
        <taxon>Pseudomonadota</taxon>
        <taxon>Gammaproteobacteria</taxon>
        <taxon>Pasteurellales</taxon>
        <taxon>Pasteurellaceae</taxon>
        <taxon>Pasteurella</taxon>
    </lineage>
</organism>
<feature type="transmembrane region" description="Helical" evidence="8">
    <location>
        <begin position="967"/>
        <end position="987"/>
    </location>
</feature>
<dbReference type="PRINTS" id="PR00702">
    <property type="entry name" value="ACRIFLAVINRP"/>
</dbReference>
<dbReference type="RefSeq" id="WP_115322288.1">
    <property type="nucleotide sequence ID" value="NZ_UGTV01000015.1"/>
</dbReference>
<dbReference type="Gene3D" id="3.30.70.1430">
    <property type="entry name" value="Multidrug efflux transporter AcrB pore domain"/>
    <property type="match status" value="2"/>
</dbReference>
<evidence type="ECO:0000313" key="9">
    <source>
        <dbReference type="EMBL" id="SUC08666.1"/>
    </source>
</evidence>
<keyword evidence="7 8" id="KW-0472">Membrane</keyword>
<dbReference type="GO" id="GO:0042910">
    <property type="term" value="F:xenobiotic transmembrane transporter activity"/>
    <property type="evidence" value="ECO:0007669"/>
    <property type="project" value="TreeGrafter"/>
</dbReference>
<feature type="transmembrane region" description="Helical" evidence="8">
    <location>
        <begin position="899"/>
        <end position="918"/>
    </location>
</feature>
<dbReference type="EMBL" id="UGTV01000015">
    <property type="protein sequence ID" value="SUC08666.1"/>
    <property type="molecule type" value="Genomic_DNA"/>
</dbReference>
<evidence type="ECO:0000313" key="10">
    <source>
        <dbReference type="Proteomes" id="UP000254704"/>
    </source>
</evidence>
<feature type="transmembrane region" description="Helical" evidence="8">
    <location>
        <begin position="873"/>
        <end position="893"/>
    </location>
</feature>
<keyword evidence="5 8" id="KW-0812">Transmembrane</keyword>
<keyword evidence="3" id="KW-1003">Cell membrane</keyword>
<proteinExistence type="predicted"/>
<sequence>MRFTDIFIRRPVLAVSISLLIIILGLQAIAKLAVREYPKMTTTVINVSTVYPGADASLIQAFVTSKLEEAVAQADNIDYLSSKSSPNSSLITIKMKLNTDPNAALADVLAKVNSVRSQLPRGIDDPVITSSTGGTGMMYIQFSSTKLDASQVTDYIERVIKPQFFTVEGVAEVQIFGASDYALRIWLDPAKMAAQNLSAMAVRNALSSNNVQTAAGNDNGFYVTYKNKVETTTKSVEELGNLIIASKGDKLVRLRDIADVELNKSSDSSRAVANGFESVVLAINPTSSANPLVVAENVRPLYEQIKQNLPDSMTAEILYDTTIAINSSIDEVVKTILEATIIVLVVITLFIGSLRAILIPVITIPISLIGVIMLLQAFGFSINLMTLLALILAIGLVVDDAIVVLENVDRHIKLGETPFRAAIIGTREIAVPVISMTIALMAVYSPMALMEGITGSLFKEFALTLAGAVFISGIVALTLSPMMSSKLLKPHTDPSKLEQCIEHMLTKMNNGYNYALNLVMASRKCILAFAAVIFATLPFLFNSLAHELTPAEDKGAFMVVGRAPSNVNVDYVQEAMHEFEQILKETPEVDFSMVISGAMGSNQSFSVVTLKDWNDRDRTQAEVLNELNKKAAHIPEVALTGFNFPEINTGEQGPPIGFVISTASGYQDLANVAGEFLEKMKKSGNFVYTALDLKFDTAQMRITVDKEKAGTYGVTMQQISATLGSFLSAATIERVDIDGRAYRIIMQVKRDQRLSPESLNNYYVTASNGKSVPLSSFLTMTLEPQPTSLPRFSQLNSAVISAVPLPTKSTGDAIEWLKTAAKESLPQGYNYDFTGEARQLVQEGNALAVTFVLAVIIIFLVLAIQFESIRDPIVIMISVPLAVSGALLTLNVLGSTLPGILRIFGIVMSFPGTTLNIYSQVGLITLVGLITKHGILMCEVAKEEQLNHGKNRIEAITEAAKVRLRPILMTTAAMVAGVIPLLFASGAGGVSRFSIGIVIASGLTIGTLFTLFVLPVIYSYIATEHKPLPEFDESIKPLTESTVHSE</sequence>
<keyword evidence="6 8" id="KW-1133">Transmembrane helix</keyword>
<dbReference type="Proteomes" id="UP000254704">
    <property type="component" value="Unassembled WGS sequence"/>
</dbReference>
<evidence type="ECO:0000256" key="8">
    <source>
        <dbReference type="SAM" id="Phobius"/>
    </source>
</evidence>
<name>A0A379ES40_9PAST</name>
<dbReference type="Gene3D" id="3.30.2090.10">
    <property type="entry name" value="Multidrug efflux transporter AcrB TolC docking domain, DN and DC subdomains"/>
    <property type="match status" value="2"/>
</dbReference>
<dbReference type="AlphaFoldDB" id="A0A379ES40"/>
<feature type="transmembrane region" description="Helical" evidence="8">
    <location>
        <begin position="461"/>
        <end position="479"/>
    </location>
</feature>
<feature type="transmembrane region" description="Helical" evidence="8">
    <location>
        <begin position="846"/>
        <end position="866"/>
    </location>
</feature>